<dbReference type="GO" id="GO:0005506">
    <property type="term" value="F:iron ion binding"/>
    <property type="evidence" value="ECO:0007669"/>
    <property type="project" value="InterPro"/>
</dbReference>
<dbReference type="GO" id="GO:0016020">
    <property type="term" value="C:membrane"/>
    <property type="evidence" value="ECO:0007669"/>
    <property type="project" value="UniProtKB-SubCell"/>
</dbReference>
<dbReference type="EMBL" id="WTXG01000013">
    <property type="protein sequence ID" value="KAI0301687.1"/>
    <property type="molecule type" value="Genomic_DNA"/>
</dbReference>
<keyword evidence="11 14" id="KW-0503">Monooxygenase</keyword>
<evidence type="ECO:0000256" key="14">
    <source>
        <dbReference type="RuleBase" id="RU000461"/>
    </source>
</evidence>
<reference evidence="16" key="1">
    <citation type="journal article" date="2022" name="New Phytol.">
        <title>Evolutionary transition to the ectomycorrhizal habit in the genomes of a hyperdiverse lineage of mushroom-forming fungi.</title>
        <authorList>
            <person name="Looney B."/>
            <person name="Miyauchi S."/>
            <person name="Morin E."/>
            <person name="Drula E."/>
            <person name="Courty P.E."/>
            <person name="Kohler A."/>
            <person name="Kuo A."/>
            <person name="LaButti K."/>
            <person name="Pangilinan J."/>
            <person name="Lipzen A."/>
            <person name="Riley R."/>
            <person name="Andreopoulos W."/>
            <person name="He G."/>
            <person name="Johnson J."/>
            <person name="Nolan M."/>
            <person name="Tritt A."/>
            <person name="Barry K.W."/>
            <person name="Grigoriev I.V."/>
            <person name="Nagy L.G."/>
            <person name="Hibbett D."/>
            <person name="Henrissat B."/>
            <person name="Matheny P.B."/>
            <person name="Labbe J."/>
            <person name="Martin F.M."/>
        </authorList>
    </citation>
    <scope>NUCLEOTIDE SEQUENCE</scope>
    <source>
        <strain evidence="16">BPL690</strain>
    </source>
</reference>
<dbReference type="PANTHER" id="PTHR46300:SF2">
    <property type="entry name" value="CYTOCHROME P450 MONOOXYGENASE ALNH-RELATED"/>
    <property type="match status" value="1"/>
</dbReference>
<dbReference type="GO" id="GO:0016705">
    <property type="term" value="F:oxidoreductase activity, acting on paired donors, with incorporation or reduction of molecular oxygen"/>
    <property type="evidence" value="ECO:0007669"/>
    <property type="project" value="InterPro"/>
</dbReference>
<comment type="pathway">
    <text evidence="3">Secondary metabolite biosynthesis.</text>
</comment>
<keyword evidence="10 13" id="KW-0408">Iron</keyword>
<comment type="similarity">
    <text evidence="4 14">Belongs to the cytochrome P450 family.</text>
</comment>
<evidence type="ECO:0000256" key="9">
    <source>
        <dbReference type="ARBA" id="ARBA00023002"/>
    </source>
</evidence>
<dbReference type="GO" id="GO:0004497">
    <property type="term" value="F:monooxygenase activity"/>
    <property type="evidence" value="ECO:0007669"/>
    <property type="project" value="UniProtKB-KW"/>
</dbReference>
<proteinExistence type="inferred from homology"/>
<evidence type="ECO:0000313" key="17">
    <source>
        <dbReference type="Proteomes" id="UP001203297"/>
    </source>
</evidence>
<keyword evidence="7 13" id="KW-0479">Metal-binding</keyword>
<dbReference type="SUPFAM" id="SSF48264">
    <property type="entry name" value="Cytochrome P450"/>
    <property type="match status" value="1"/>
</dbReference>
<accession>A0AAD4M5B2</accession>
<dbReference type="PRINTS" id="PR00385">
    <property type="entry name" value="P450"/>
</dbReference>
<sequence>MPAQILSSPSWSAWGGATDSPTCLVLLTSLVGIVVFLLLVQLSKSSRSLPPGPRGLPLIGDVRHIADHNWLASPERKNEYGEMMYINALGRGVLILNSQRVAVDLLEKRSSIYSDRPHYISGGDYMSENLAIGFMPYNDLWRRFRRASLDSFSKSASPRFYPIQHREAMMLAQALMSNPLDMDRHFRRHTSSIMLSINYHLPPVETEKDPVVLGIVDHARRLLHELRPGARLVEYFPWMRHFPGRLAKWKRHAQYWYIQDSLMFERLMKKVEDDLANGIDQPSLGATLIKNQSQHNLSERERAWLAGEMFSAGVETTSTTLSWWLLTMLAYPEVQARAHAELDEVVGRARPPTFADVPSLPYIRAMVRETLRRWLILPLGIPHVSTEDDWYEGMFIPKGTICFPNMRVLNFEPEVFGEDAGVRFEPSRHLDEKTGELKVLMEGHEEGHMTFGFGRRLCIGKYVAENTLAIDFAVLLWAMRFEHVDGSGDELDMETLVHSGITARPVPFKCRAIPRFPEVETLLSEALELYQ</sequence>
<keyword evidence="9 14" id="KW-0560">Oxidoreductase</keyword>
<evidence type="ECO:0000256" key="12">
    <source>
        <dbReference type="ARBA" id="ARBA00023136"/>
    </source>
</evidence>
<dbReference type="PANTHER" id="PTHR46300">
    <property type="entry name" value="P450, PUTATIVE (EUROFUNG)-RELATED-RELATED"/>
    <property type="match status" value="1"/>
</dbReference>
<dbReference type="InterPro" id="IPR017972">
    <property type="entry name" value="Cyt_P450_CS"/>
</dbReference>
<evidence type="ECO:0000256" key="5">
    <source>
        <dbReference type="ARBA" id="ARBA00022617"/>
    </source>
</evidence>
<keyword evidence="5 13" id="KW-0349">Heme</keyword>
<evidence type="ECO:0000256" key="8">
    <source>
        <dbReference type="ARBA" id="ARBA00022989"/>
    </source>
</evidence>
<evidence type="ECO:0000256" key="11">
    <source>
        <dbReference type="ARBA" id="ARBA00023033"/>
    </source>
</evidence>
<dbReference type="InterPro" id="IPR002401">
    <property type="entry name" value="Cyt_P450_E_grp-I"/>
</dbReference>
<evidence type="ECO:0000256" key="15">
    <source>
        <dbReference type="SAM" id="Phobius"/>
    </source>
</evidence>
<dbReference type="PROSITE" id="PS00086">
    <property type="entry name" value="CYTOCHROME_P450"/>
    <property type="match status" value="1"/>
</dbReference>
<dbReference type="Proteomes" id="UP001203297">
    <property type="component" value="Unassembled WGS sequence"/>
</dbReference>
<keyword evidence="8 15" id="KW-1133">Transmembrane helix</keyword>
<dbReference type="PRINTS" id="PR00463">
    <property type="entry name" value="EP450I"/>
</dbReference>
<evidence type="ECO:0000256" key="1">
    <source>
        <dbReference type="ARBA" id="ARBA00001971"/>
    </source>
</evidence>
<organism evidence="16 17">
    <name type="scientific">Multifurca ochricompacta</name>
    <dbReference type="NCBI Taxonomy" id="376703"/>
    <lineage>
        <taxon>Eukaryota</taxon>
        <taxon>Fungi</taxon>
        <taxon>Dikarya</taxon>
        <taxon>Basidiomycota</taxon>
        <taxon>Agaricomycotina</taxon>
        <taxon>Agaricomycetes</taxon>
        <taxon>Russulales</taxon>
        <taxon>Russulaceae</taxon>
        <taxon>Multifurca</taxon>
    </lineage>
</organism>
<dbReference type="Gene3D" id="1.10.630.10">
    <property type="entry name" value="Cytochrome P450"/>
    <property type="match status" value="1"/>
</dbReference>
<comment type="cofactor">
    <cofactor evidence="1 13">
        <name>heme</name>
        <dbReference type="ChEBI" id="CHEBI:30413"/>
    </cofactor>
</comment>
<name>A0AAD4M5B2_9AGAM</name>
<dbReference type="AlphaFoldDB" id="A0AAD4M5B2"/>
<keyword evidence="12 15" id="KW-0472">Membrane</keyword>
<dbReference type="InterPro" id="IPR001128">
    <property type="entry name" value="Cyt_P450"/>
</dbReference>
<evidence type="ECO:0000256" key="13">
    <source>
        <dbReference type="PIRSR" id="PIRSR602401-1"/>
    </source>
</evidence>
<dbReference type="InterPro" id="IPR050364">
    <property type="entry name" value="Cytochrome_P450_fung"/>
</dbReference>
<dbReference type="Pfam" id="PF00067">
    <property type="entry name" value="p450"/>
    <property type="match status" value="1"/>
</dbReference>
<dbReference type="GO" id="GO:0020037">
    <property type="term" value="F:heme binding"/>
    <property type="evidence" value="ECO:0007669"/>
    <property type="project" value="InterPro"/>
</dbReference>
<evidence type="ECO:0000256" key="10">
    <source>
        <dbReference type="ARBA" id="ARBA00023004"/>
    </source>
</evidence>
<keyword evidence="6 15" id="KW-0812">Transmembrane</keyword>
<feature type="binding site" description="axial binding residue" evidence="13">
    <location>
        <position position="458"/>
    </location>
    <ligand>
        <name>heme</name>
        <dbReference type="ChEBI" id="CHEBI:30413"/>
    </ligand>
    <ligandPart>
        <name>Fe</name>
        <dbReference type="ChEBI" id="CHEBI:18248"/>
    </ligandPart>
</feature>
<keyword evidence="17" id="KW-1185">Reference proteome</keyword>
<comment type="subcellular location">
    <subcellularLocation>
        <location evidence="2">Membrane</location>
    </subcellularLocation>
</comment>
<evidence type="ECO:0000256" key="4">
    <source>
        <dbReference type="ARBA" id="ARBA00010617"/>
    </source>
</evidence>
<gene>
    <name evidence="16" type="ORF">B0F90DRAFT_1810035</name>
</gene>
<evidence type="ECO:0000313" key="16">
    <source>
        <dbReference type="EMBL" id="KAI0301687.1"/>
    </source>
</evidence>
<evidence type="ECO:0000256" key="6">
    <source>
        <dbReference type="ARBA" id="ARBA00022692"/>
    </source>
</evidence>
<dbReference type="CDD" id="cd11065">
    <property type="entry name" value="CYP64-like"/>
    <property type="match status" value="1"/>
</dbReference>
<dbReference type="InterPro" id="IPR036396">
    <property type="entry name" value="Cyt_P450_sf"/>
</dbReference>
<evidence type="ECO:0000256" key="3">
    <source>
        <dbReference type="ARBA" id="ARBA00005179"/>
    </source>
</evidence>
<protein>
    <submittedName>
        <fullName evidence="16">Cytochrome P450</fullName>
    </submittedName>
</protein>
<evidence type="ECO:0000256" key="2">
    <source>
        <dbReference type="ARBA" id="ARBA00004370"/>
    </source>
</evidence>
<feature type="transmembrane region" description="Helical" evidence="15">
    <location>
        <begin position="20"/>
        <end position="40"/>
    </location>
</feature>
<evidence type="ECO:0000256" key="7">
    <source>
        <dbReference type="ARBA" id="ARBA00022723"/>
    </source>
</evidence>
<comment type="caution">
    <text evidence="16">The sequence shown here is derived from an EMBL/GenBank/DDBJ whole genome shotgun (WGS) entry which is preliminary data.</text>
</comment>